<dbReference type="EMBL" id="JAGDFM010000556">
    <property type="protein sequence ID" value="KAG7377250.1"/>
    <property type="molecule type" value="Genomic_DNA"/>
</dbReference>
<proteinExistence type="predicted"/>
<accession>A0A8T1VAF9</accession>
<dbReference type="Proteomes" id="UP000694044">
    <property type="component" value="Unassembled WGS sequence"/>
</dbReference>
<evidence type="ECO:0000313" key="2">
    <source>
        <dbReference type="EMBL" id="KAG7377250.1"/>
    </source>
</evidence>
<dbReference type="AlphaFoldDB" id="A0A8T1VAF9"/>
<evidence type="ECO:0000256" key="1">
    <source>
        <dbReference type="SAM" id="MobiDB-lite"/>
    </source>
</evidence>
<reference evidence="2" key="1">
    <citation type="submission" date="2021-02" db="EMBL/GenBank/DDBJ databases">
        <authorList>
            <person name="Palmer J.M."/>
        </authorList>
    </citation>
    <scope>NUCLEOTIDE SEQUENCE</scope>
    <source>
        <strain evidence="2">SCRP734</strain>
    </source>
</reference>
<feature type="compositionally biased region" description="Acidic residues" evidence="1">
    <location>
        <begin position="38"/>
        <end position="55"/>
    </location>
</feature>
<sequence length="113" mass="12387">MTLTKRNHAEVWNQPVRGSKAYSTSRLPCHSGSRVDAEADDPAEPADPEAEAESEQAADFFRSMFTLRSSANAGHDVRGRLALAIHREVGWLLSELFTNSTPMISPASSSLRM</sequence>
<name>A0A8T1VAF9_9STRA</name>
<comment type="caution">
    <text evidence="2">The sequence shown here is derived from an EMBL/GenBank/DDBJ whole genome shotgun (WGS) entry which is preliminary data.</text>
</comment>
<feature type="region of interest" description="Disordered" evidence="1">
    <location>
        <begin position="1"/>
        <end position="55"/>
    </location>
</feature>
<organism evidence="2 3">
    <name type="scientific">Phytophthora pseudosyringae</name>
    <dbReference type="NCBI Taxonomy" id="221518"/>
    <lineage>
        <taxon>Eukaryota</taxon>
        <taxon>Sar</taxon>
        <taxon>Stramenopiles</taxon>
        <taxon>Oomycota</taxon>
        <taxon>Peronosporomycetes</taxon>
        <taxon>Peronosporales</taxon>
        <taxon>Peronosporaceae</taxon>
        <taxon>Phytophthora</taxon>
    </lineage>
</organism>
<protein>
    <submittedName>
        <fullName evidence="2">Uncharacterized protein</fullName>
    </submittedName>
</protein>
<evidence type="ECO:0000313" key="3">
    <source>
        <dbReference type="Proteomes" id="UP000694044"/>
    </source>
</evidence>
<keyword evidence="3" id="KW-1185">Reference proteome</keyword>
<gene>
    <name evidence="2" type="ORF">PHYPSEUDO_011958</name>
</gene>